<keyword evidence="1" id="KW-1133">Transmembrane helix</keyword>
<evidence type="ECO:0000313" key="2">
    <source>
        <dbReference type="EMBL" id="HIV03957.1"/>
    </source>
</evidence>
<protein>
    <submittedName>
        <fullName evidence="2">Hydrogenase nickel incorporation protein HypA</fullName>
    </submittedName>
</protein>
<feature type="transmembrane region" description="Helical" evidence="1">
    <location>
        <begin position="6"/>
        <end position="28"/>
    </location>
</feature>
<reference evidence="2" key="1">
    <citation type="submission" date="2020-10" db="EMBL/GenBank/DDBJ databases">
        <authorList>
            <person name="Gilroy R."/>
        </authorList>
    </citation>
    <scope>NUCLEOTIDE SEQUENCE</scope>
    <source>
        <strain evidence="2">10669</strain>
    </source>
</reference>
<organism evidence="2 3">
    <name type="scientific">Candidatus Spyradosoma merdigallinarum</name>
    <dbReference type="NCBI Taxonomy" id="2840950"/>
    <lineage>
        <taxon>Bacteria</taxon>
        <taxon>Pseudomonadati</taxon>
        <taxon>Verrucomicrobiota</taxon>
        <taxon>Opitutia</taxon>
        <taxon>Opitutia incertae sedis</taxon>
        <taxon>Candidatus Spyradosoma</taxon>
    </lineage>
</organism>
<name>A0A9D1T1C7_9BACT</name>
<comment type="caution">
    <text evidence="2">The sequence shown here is derived from an EMBL/GenBank/DDBJ whole genome shotgun (WGS) entry which is preliminary data.</text>
</comment>
<dbReference type="EMBL" id="DVOG01000061">
    <property type="protein sequence ID" value="HIV03957.1"/>
    <property type="molecule type" value="Genomic_DNA"/>
</dbReference>
<evidence type="ECO:0000313" key="3">
    <source>
        <dbReference type="Proteomes" id="UP000886812"/>
    </source>
</evidence>
<keyword evidence="1" id="KW-0812">Transmembrane</keyword>
<sequence>MVPVDLISFAAILIFCALLLGLVIWWYYDRRERLLNDHRRHRTVFHCIRCGRIYSRTRRRETSVCPHCGFKNTRLKF</sequence>
<evidence type="ECO:0000256" key="1">
    <source>
        <dbReference type="SAM" id="Phobius"/>
    </source>
</evidence>
<accession>A0A9D1T1C7</accession>
<dbReference type="AlphaFoldDB" id="A0A9D1T1C7"/>
<proteinExistence type="predicted"/>
<gene>
    <name evidence="2" type="ORF">IAC75_02265</name>
</gene>
<reference evidence="2" key="2">
    <citation type="journal article" date="2021" name="PeerJ">
        <title>Extensive microbial diversity within the chicken gut microbiome revealed by metagenomics and culture.</title>
        <authorList>
            <person name="Gilroy R."/>
            <person name="Ravi A."/>
            <person name="Getino M."/>
            <person name="Pursley I."/>
            <person name="Horton D.L."/>
            <person name="Alikhan N.F."/>
            <person name="Baker D."/>
            <person name="Gharbi K."/>
            <person name="Hall N."/>
            <person name="Watson M."/>
            <person name="Adriaenssens E.M."/>
            <person name="Foster-Nyarko E."/>
            <person name="Jarju S."/>
            <person name="Secka A."/>
            <person name="Antonio M."/>
            <person name="Oren A."/>
            <person name="Chaudhuri R.R."/>
            <person name="La Ragione R."/>
            <person name="Hildebrand F."/>
            <person name="Pallen M.J."/>
        </authorList>
    </citation>
    <scope>NUCLEOTIDE SEQUENCE</scope>
    <source>
        <strain evidence="2">10669</strain>
    </source>
</reference>
<dbReference type="Proteomes" id="UP000886812">
    <property type="component" value="Unassembled WGS sequence"/>
</dbReference>
<keyword evidence="1" id="KW-0472">Membrane</keyword>